<name>E6TQS7_EVAC2</name>
<protein>
    <submittedName>
        <fullName evidence="2">Uncharacterized protein</fullName>
    </submittedName>
</protein>
<dbReference type="HOGENOM" id="CLU_3229456_0_0_9"/>
<accession>E6TQS7</accession>
<dbReference type="RefSeq" id="WP_013490033.1">
    <property type="nucleotide sequence ID" value="NC_014829.1"/>
</dbReference>
<keyword evidence="3" id="KW-1185">Reference proteome</keyword>
<dbReference type="EMBL" id="CP002394">
    <property type="protein sequence ID" value="ADU31702.1"/>
    <property type="molecule type" value="Genomic_DNA"/>
</dbReference>
<dbReference type="KEGG" id="bco:Bcell_3460"/>
<dbReference type="Proteomes" id="UP000001401">
    <property type="component" value="Chromosome"/>
</dbReference>
<keyword evidence="1" id="KW-0472">Membrane</keyword>
<dbReference type="STRING" id="649639.Bcell_3460"/>
<dbReference type="AlphaFoldDB" id="E6TQS7"/>
<evidence type="ECO:0000313" key="3">
    <source>
        <dbReference type="Proteomes" id="UP000001401"/>
    </source>
</evidence>
<reference evidence="2" key="1">
    <citation type="submission" date="2010-12" db="EMBL/GenBank/DDBJ databases">
        <title>Complete sequence of Bacillus cellulosilyticus DSM 2522.</title>
        <authorList>
            <consortium name="US DOE Joint Genome Institute"/>
            <person name="Lucas S."/>
            <person name="Copeland A."/>
            <person name="Lapidus A."/>
            <person name="Cheng J.-F."/>
            <person name="Bruce D."/>
            <person name="Goodwin L."/>
            <person name="Pitluck S."/>
            <person name="Chertkov O."/>
            <person name="Detter J.C."/>
            <person name="Han C."/>
            <person name="Tapia R."/>
            <person name="Land M."/>
            <person name="Hauser L."/>
            <person name="Jeffries C."/>
            <person name="Kyrpides N."/>
            <person name="Ivanova N."/>
            <person name="Mikhailova N."/>
            <person name="Brumm P."/>
            <person name="Mead D."/>
            <person name="Woyke T."/>
        </authorList>
    </citation>
    <scope>NUCLEOTIDE SEQUENCE [LARGE SCALE GENOMIC DNA]</scope>
    <source>
        <strain evidence="2">DSM 2522</strain>
    </source>
</reference>
<organism evidence="2 3">
    <name type="scientific">Evansella cellulosilytica (strain ATCC 21833 / DSM 2522 / FERM P-1141 / JCM 9156 / N-4)</name>
    <name type="common">Bacillus cellulosilyticus</name>
    <dbReference type="NCBI Taxonomy" id="649639"/>
    <lineage>
        <taxon>Bacteria</taxon>
        <taxon>Bacillati</taxon>
        <taxon>Bacillota</taxon>
        <taxon>Bacilli</taxon>
        <taxon>Bacillales</taxon>
        <taxon>Bacillaceae</taxon>
        <taxon>Evansella</taxon>
    </lineage>
</organism>
<proteinExistence type="predicted"/>
<feature type="transmembrane region" description="Helical" evidence="1">
    <location>
        <begin position="20"/>
        <end position="37"/>
    </location>
</feature>
<sequence length="43" mass="5158">MKPVRKNDDLYIKEAFRGLTWGLLMMIVVFLILHFVFDIKAFQ</sequence>
<gene>
    <name evidence="2" type="ordered locus">Bcell_3460</name>
</gene>
<keyword evidence="1" id="KW-1133">Transmembrane helix</keyword>
<keyword evidence="1" id="KW-0812">Transmembrane</keyword>
<evidence type="ECO:0000256" key="1">
    <source>
        <dbReference type="SAM" id="Phobius"/>
    </source>
</evidence>
<evidence type="ECO:0000313" key="2">
    <source>
        <dbReference type="EMBL" id="ADU31702.1"/>
    </source>
</evidence>